<dbReference type="eggNOG" id="COG1320">
    <property type="taxonomic scope" value="Bacteria"/>
</dbReference>
<evidence type="ECO:0000313" key="2">
    <source>
        <dbReference type="EMBL" id="OAP96700.1"/>
    </source>
</evidence>
<proteinExistence type="predicted"/>
<reference evidence="2" key="1">
    <citation type="submission" date="2016-04" db="EMBL/GenBank/DDBJ databases">
        <title>Fast-growing isolate from the root nodules of Vavilovia formosa.</title>
        <authorList>
            <person name="Kimeklis A."/>
            <person name="Safronova V."/>
            <person name="Belimov A."/>
            <person name="Andronov E."/>
        </authorList>
    </citation>
    <scope>NUCLEOTIDE SEQUENCE [LARGE SCALE GENOMIC DNA]</scope>
    <source>
        <strain evidence="2">Vaf-46</strain>
    </source>
</reference>
<evidence type="ECO:0000256" key="1">
    <source>
        <dbReference type="SAM" id="Phobius"/>
    </source>
</evidence>
<comment type="caution">
    <text evidence="2">The sequence shown here is derived from an EMBL/GenBank/DDBJ whole genome shotgun (WGS) entry which is preliminary data.</text>
</comment>
<sequence>MIDYIVAAITALLLIVGALFALAAAIGLVRLPDLYTRMHSASKAGTVGSGLLLLAAGLYSQDLAILARAIAGFIFFLLTAPVSAHLLARAAHRSGYDLGELSVRDDIRKR</sequence>
<dbReference type="PANTHER" id="PTHR34703">
    <property type="entry name" value="ANTIPORTER SUBUNIT MNHG2-RELATED"/>
    <property type="match status" value="1"/>
</dbReference>
<dbReference type="EMBL" id="LWBS01000033">
    <property type="protein sequence ID" value="OAP96700.1"/>
    <property type="molecule type" value="Genomic_DNA"/>
</dbReference>
<feature type="transmembrane region" description="Helical" evidence="1">
    <location>
        <begin position="6"/>
        <end position="29"/>
    </location>
</feature>
<dbReference type="NCBIfam" id="TIGR01300">
    <property type="entry name" value="CPA3_mnhG_phaG"/>
    <property type="match status" value="1"/>
</dbReference>
<gene>
    <name evidence="2" type="ORF">A4U53_12880</name>
</gene>
<dbReference type="AlphaFoldDB" id="A0A179BZR1"/>
<dbReference type="InterPro" id="IPR005133">
    <property type="entry name" value="PhaG_MnhG_YufB"/>
</dbReference>
<dbReference type="PANTHER" id="PTHR34703:SF1">
    <property type="entry name" value="ANTIPORTER SUBUNIT MNHG2-RELATED"/>
    <property type="match status" value="1"/>
</dbReference>
<keyword evidence="1" id="KW-1133">Transmembrane helix</keyword>
<dbReference type="GO" id="GO:0015385">
    <property type="term" value="F:sodium:proton antiporter activity"/>
    <property type="evidence" value="ECO:0007669"/>
    <property type="project" value="TreeGrafter"/>
</dbReference>
<dbReference type="Pfam" id="PF03334">
    <property type="entry name" value="PhaG_MnhG_YufB"/>
    <property type="match status" value="1"/>
</dbReference>
<accession>A0A179BZR1</accession>
<organism evidence="2">
    <name type="scientific">Rhizobium leguminosarum</name>
    <dbReference type="NCBI Taxonomy" id="384"/>
    <lineage>
        <taxon>Bacteria</taxon>
        <taxon>Pseudomonadati</taxon>
        <taxon>Pseudomonadota</taxon>
        <taxon>Alphaproteobacteria</taxon>
        <taxon>Hyphomicrobiales</taxon>
        <taxon>Rhizobiaceae</taxon>
        <taxon>Rhizobium/Agrobacterium group</taxon>
        <taxon>Rhizobium</taxon>
    </lineage>
</organism>
<name>A0A179BZR1_RHILE</name>
<keyword evidence="1" id="KW-0472">Membrane</keyword>
<dbReference type="NCBIfam" id="NF009314">
    <property type="entry name" value="PRK12674.1-2"/>
    <property type="match status" value="1"/>
</dbReference>
<feature type="transmembrane region" description="Helical" evidence="1">
    <location>
        <begin position="65"/>
        <end position="88"/>
    </location>
</feature>
<keyword evidence="1" id="KW-0812">Transmembrane</keyword>
<protein>
    <submittedName>
        <fullName evidence="2">Na+/H+ antiporter subunit G</fullName>
    </submittedName>
</protein>